<dbReference type="Pfam" id="PF22094">
    <property type="entry name" value="WHD_CED4"/>
    <property type="match status" value="1"/>
</dbReference>
<accession>G0MEI1</accession>
<dbReference type="OrthoDB" id="1357022at2759"/>
<dbReference type="Gene3D" id="1.10.8.490">
    <property type="entry name" value="Ced-4 linker helical domain-like"/>
    <property type="match status" value="1"/>
</dbReference>
<dbReference type="Gene3D" id="3.40.50.300">
    <property type="entry name" value="P-loop containing nucleotide triphosphate hydrolases"/>
    <property type="match status" value="1"/>
</dbReference>
<gene>
    <name evidence="3" type="primary">Cbn-ced-4</name>
    <name evidence="3" type="ORF">CAEBREN_11477</name>
</gene>
<dbReference type="Proteomes" id="UP000008068">
    <property type="component" value="Unassembled WGS sequence"/>
</dbReference>
<dbReference type="OMA" id="TDSCIFM"/>
<keyword evidence="1" id="KW-0053">Apoptosis</keyword>
<reference evidence="4" key="1">
    <citation type="submission" date="2011-07" db="EMBL/GenBank/DDBJ databases">
        <authorList>
            <consortium name="Caenorhabditis brenneri Sequencing and Analysis Consortium"/>
            <person name="Wilson R.K."/>
        </authorList>
    </citation>
    <scope>NUCLEOTIDE SEQUENCE [LARGE SCALE GENOMIC DNA]</scope>
    <source>
        <strain evidence="4">PB2801</strain>
    </source>
</reference>
<dbReference type="SUPFAM" id="SSF47986">
    <property type="entry name" value="DEATH domain"/>
    <property type="match status" value="1"/>
</dbReference>
<protein>
    <submittedName>
        <fullName evidence="3">CBN-CED-4 protein</fullName>
    </submittedName>
</protein>
<evidence type="ECO:0000313" key="3">
    <source>
        <dbReference type="EMBL" id="EGT52284.1"/>
    </source>
</evidence>
<evidence type="ECO:0000259" key="2">
    <source>
        <dbReference type="SMART" id="SM00114"/>
    </source>
</evidence>
<dbReference type="PANTHER" id="PTHR22845">
    <property type="entry name" value="APOPTOTIC PROTEASE-ACTIVATING FACTOR 1"/>
    <property type="match status" value="1"/>
</dbReference>
<dbReference type="InterPro" id="IPR011029">
    <property type="entry name" value="DEATH-like_dom_sf"/>
</dbReference>
<dbReference type="InterPro" id="IPR002182">
    <property type="entry name" value="NB-ARC"/>
</dbReference>
<dbReference type="Pfam" id="PF00619">
    <property type="entry name" value="CARD"/>
    <property type="match status" value="1"/>
</dbReference>
<dbReference type="EMBL" id="GL379791">
    <property type="protein sequence ID" value="EGT52284.1"/>
    <property type="molecule type" value="Genomic_DNA"/>
</dbReference>
<dbReference type="GO" id="GO:0043531">
    <property type="term" value="F:ADP binding"/>
    <property type="evidence" value="ECO:0007669"/>
    <property type="project" value="InterPro"/>
</dbReference>
<dbReference type="HOGENOM" id="CLU_496380_0_0_1"/>
<feature type="domain" description="CARD" evidence="2">
    <location>
        <begin position="2"/>
        <end position="89"/>
    </location>
</feature>
<dbReference type="InterPro" id="IPR036390">
    <property type="entry name" value="WH_DNA-bd_sf"/>
</dbReference>
<dbReference type="GO" id="GO:0005829">
    <property type="term" value="C:cytosol"/>
    <property type="evidence" value="ECO:0007669"/>
    <property type="project" value="UniProtKB-ARBA"/>
</dbReference>
<dbReference type="InterPro" id="IPR027417">
    <property type="entry name" value="P-loop_NTPase"/>
</dbReference>
<name>G0MEI1_CAEBE</name>
<dbReference type="AlphaFoldDB" id="G0MEI1"/>
<sequence length="568" mass="65425">MLCEIECRALNVAHPMLIQDFEPRDALTYLEALMIFSEDHTDQIKAMTTRCGRIAEFLRSYRRQASELAPLIEFFKYNHQTHLSDFFENYIEEAIHHPELLESRLISMFERQKLDRKLLSGNVPRQMDAFCRDYHVKQVIGKLEALGNLDSFFLFLHGRAGSGKSVIASQALSRSDHLFAVSYDSVVWLKDSGTTAKSTFDLFTDLLLMLKRARVVHDTDDSNSITDFINRVLSRSEDDLLNFPSVERVTSVVLKRMIVNALIDRPNTLFVFDDVVQEETIRWAQELRLRCLVTTRDVEICNVASSTCEFVEVTSLEDDECYDLLEAFRMPMPTGEREEDILRNTIKLTSGSPAALMMVFKSCEPKTFDKMAQLNYKMETRGLSGIECMTTYCFKSLSTALQRCVEVLSDEDRNALALSVIMPPGIDIPIKIWSCIIPVDLCSNEEEHLDDEVADRLKRLSKRGAFLSGKRLPVLTFKIDYIIHLFLKHVVDAQTIRNGLSTLEQRLREINNNVASPVRNLPIQKFRRTSSSDMYPNMDEPVIRPEEYHKFMKIHSKFYDSLKKYIPS</sequence>
<dbReference type="SMART" id="SM00114">
    <property type="entry name" value="CARD"/>
    <property type="match status" value="1"/>
</dbReference>
<dbReference type="FunCoup" id="G0MEI1">
    <property type="interactions" value="30"/>
</dbReference>
<keyword evidence="4" id="KW-1185">Reference proteome</keyword>
<organism evidence="4">
    <name type="scientific">Caenorhabditis brenneri</name>
    <name type="common">Nematode worm</name>
    <dbReference type="NCBI Taxonomy" id="135651"/>
    <lineage>
        <taxon>Eukaryota</taxon>
        <taxon>Metazoa</taxon>
        <taxon>Ecdysozoa</taxon>
        <taxon>Nematoda</taxon>
        <taxon>Chromadorea</taxon>
        <taxon>Rhabditida</taxon>
        <taxon>Rhabditina</taxon>
        <taxon>Rhabditomorpha</taxon>
        <taxon>Rhabditoidea</taxon>
        <taxon>Rhabditidae</taxon>
        <taxon>Peloderinae</taxon>
        <taxon>Caenorhabditis</taxon>
    </lineage>
</organism>
<dbReference type="GO" id="GO:0006915">
    <property type="term" value="P:apoptotic process"/>
    <property type="evidence" value="ECO:0007669"/>
    <property type="project" value="UniProtKB-KW"/>
</dbReference>
<evidence type="ECO:0000256" key="1">
    <source>
        <dbReference type="ARBA" id="ARBA00022703"/>
    </source>
</evidence>
<dbReference type="STRING" id="135651.G0MEI1"/>
<evidence type="ECO:0000313" key="4">
    <source>
        <dbReference type="Proteomes" id="UP000008068"/>
    </source>
</evidence>
<dbReference type="Pfam" id="PF00931">
    <property type="entry name" value="NB-ARC"/>
    <property type="match status" value="1"/>
</dbReference>
<dbReference type="Gene3D" id="1.10.533.10">
    <property type="entry name" value="Death Domain, Fas"/>
    <property type="match status" value="1"/>
</dbReference>
<proteinExistence type="predicted"/>
<dbReference type="InterPro" id="IPR036388">
    <property type="entry name" value="WH-like_DNA-bd_sf"/>
</dbReference>
<dbReference type="PANTHER" id="PTHR22845:SF5">
    <property type="entry name" value="APOPTOTIC PROTEASE-ACTIVATING FACTOR 1"/>
    <property type="match status" value="1"/>
</dbReference>
<dbReference type="InterPro" id="IPR054317">
    <property type="entry name" value="WHD_CED4"/>
</dbReference>
<dbReference type="SUPFAM" id="SSF52540">
    <property type="entry name" value="P-loop containing nucleoside triphosphate hydrolases"/>
    <property type="match status" value="1"/>
</dbReference>
<dbReference type="GO" id="GO:0042981">
    <property type="term" value="P:regulation of apoptotic process"/>
    <property type="evidence" value="ECO:0007669"/>
    <property type="project" value="InterPro"/>
</dbReference>
<dbReference type="Gene3D" id="1.10.10.10">
    <property type="entry name" value="Winged helix-like DNA-binding domain superfamily/Winged helix DNA-binding domain"/>
    <property type="match status" value="1"/>
</dbReference>
<dbReference type="InterPro" id="IPR001315">
    <property type="entry name" value="CARD"/>
</dbReference>
<dbReference type="eggNOG" id="KOG4658">
    <property type="taxonomic scope" value="Eukaryota"/>
</dbReference>
<dbReference type="SUPFAM" id="SSF46785">
    <property type="entry name" value="Winged helix' DNA-binding domain"/>
    <property type="match status" value="1"/>
</dbReference>
<dbReference type="InParanoid" id="G0MEI1"/>